<dbReference type="InterPro" id="IPR041289">
    <property type="entry name" value="Bact_RF_family3"/>
</dbReference>
<dbReference type="STRING" id="314278.NB231_06860"/>
<evidence type="ECO:0000313" key="2">
    <source>
        <dbReference type="EMBL" id="EAR20373.1"/>
    </source>
</evidence>
<evidence type="ECO:0000313" key="3">
    <source>
        <dbReference type="Proteomes" id="UP000003374"/>
    </source>
</evidence>
<sequence length="413" mass="45720">MAASCSWSSANCCQLDPAIDDQMRSDMRLATMNSLAQDYPAVLLSAHEPPCLSLYQPTHRQHPANVQDPIRFRNLLKSIEKTLRKKYQSHDIPALLRPFEALAEDRAFWDHTASGLAVLGGPSLFRVYRLPRPVVELAIVADSFHTKPLMRIVQSADSYQILGLSRNAFSVYEGNRDALYRLEPIEGVSYTADEQLGKKADDREGAHRAYGPTGISTVARHGTDVKQDAEDRDTERFFRVVDQAVLKHYSQPSGQRLILAALPQHHHLFRAVSRNPYLMDEAIDSQPDALSIDVLRERAWLLVQPHYLKRLAGFVEAFGAARSIGRGADDLSSIAEAAIAGRIETLLIEADRLIPGRIDAASGAIATDNLSNPEIDDVLDDLGEYALRSGGDVIIVPTEKMPTRTGAAAIYRF</sequence>
<dbReference type="Proteomes" id="UP000003374">
    <property type="component" value="Unassembled WGS sequence"/>
</dbReference>
<evidence type="ECO:0000256" key="1">
    <source>
        <dbReference type="SAM" id="MobiDB-lite"/>
    </source>
</evidence>
<dbReference type="Pfam" id="PF18845">
    <property type="entry name" value="baeRF_family3"/>
    <property type="match status" value="1"/>
</dbReference>
<name>A4BVA6_9GAMM</name>
<feature type="region of interest" description="Disordered" evidence="1">
    <location>
        <begin position="200"/>
        <end position="226"/>
    </location>
</feature>
<accession>A4BVA6</accession>
<reference evidence="2 3" key="1">
    <citation type="submission" date="2006-02" db="EMBL/GenBank/DDBJ databases">
        <authorList>
            <person name="Waterbury J."/>
            <person name="Ferriera S."/>
            <person name="Johnson J."/>
            <person name="Kravitz S."/>
            <person name="Halpern A."/>
            <person name="Remington K."/>
            <person name="Beeson K."/>
            <person name="Tran B."/>
            <person name="Rogers Y.-H."/>
            <person name="Friedman R."/>
            <person name="Venter J.C."/>
        </authorList>
    </citation>
    <scope>NUCLEOTIDE SEQUENCE [LARGE SCALE GENOMIC DNA]</scope>
    <source>
        <strain evidence="2 3">Nb-231</strain>
    </source>
</reference>
<gene>
    <name evidence="2" type="ORF">NB231_06860</name>
</gene>
<dbReference type="EMBL" id="AAOF01000024">
    <property type="protein sequence ID" value="EAR20373.1"/>
    <property type="molecule type" value="Genomic_DNA"/>
</dbReference>
<keyword evidence="3" id="KW-1185">Reference proteome</keyword>
<dbReference type="HOGENOM" id="CLU_044180_2_1_6"/>
<dbReference type="AlphaFoldDB" id="A4BVA6"/>
<protein>
    <submittedName>
        <fullName evidence="2">Uncharacterized protein</fullName>
    </submittedName>
</protein>
<organism evidence="2 3">
    <name type="scientific">Nitrococcus mobilis Nb-231</name>
    <dbReference type="NCBI Taxonomy" id="314278"/>
    <lineage>
        <taxon>Bacteria</taxon>
        <taxon>Pseudomonadati</taxon>
        <taxon>Pseudomonadota</taxon>
        <taxon>Gammaproteobacteria</taxon>
        <taxon>Chromatiales</taxon>
        <taxon>Ectothiorhodospiraceae</taxon>
        <taxon>Nitrococcus</taxon>
    </lineage>
</organism>
<proteinExistence type="predicted"/>
<comment type="caution">
    <text evidence="2">The sequence shown here is derived from an EMBL/GenBank/DDBJ whole genome shotgun (WGS) entry which is preliminary data.</text>
</comment>
<dbReference type="eggNOG" id="COG1503">
    <property type="taxonomic scope" value="Bacteria"/>
</dbReference>